<feature type="domain" description="GspL periplasmic" evidence="13">
    <location>
        <begin position="235"/>
        <end position="378"/>
    </location>
</feature>
<keyword evidence="15" id="KW-1185">Reference proteome</keyword>
<name>A0A6F8T7P5_9GAMM</name>
<evidence type="ECO:0000256" key="7">
    <source>
        <dbReference type="ARBA" id="ARBA00022927"/>
    </source>
</evidence>
<evidence type="ECO:0000256" key="2">
    <source>
        <dbReference type="ARBA" id="ARBA00005318"/>
    </source>
</evidence>
<dbReference type="NCBIfam" id="TIGR01709">
    <property type="entry name" value="typeII_sec_gspL"/>
    <property type="match status" value="1"/>
</dbReference>
<keyword evidence="6 11" id="KW-0812">Transmembrane</keyword>
<keyword evidence="4" id="KW-1003">Cell membrane</keyword>
<protein>
    <recommendedName>
        <fullName evidence="10">Type II secretion system protein L</fullName>
        <shortName evidence="10">T2SS protein L</shortName>
    </recommendedName>
</protein>
<organism evidence="14 15">
    <name type="scientific">Legionella antarctica</name>
    <dbReference type="NCBI Taxonomy" id="2708020"/>
    <lineage>
        <taxon>Bacteria</taxon>
        <taxon>Pseudomonadati</taxon>
        <taxon>Pseudomonadota</taxon>
        <taxon>Gammaproteobacteria</taxon>
        <taxon>Legionellales</taxon>
        <taxon>Legionellaceae</taxon>
        <taxon>Legionella</taxon>
    </lineage>
</organism>
<evidence type="ECO:0000313" key="15">
    <source>
        <dbReference type="Proteomes" id="UP000502894"/>
    </source>
</evidence>
<dbReference type="Gene3D" id="3.30.1360.100">
    <property type="entry name" value="General secretion pathway protein M, EpsM"/>
    <property type="match status" value="1"/>
</dbReference>
<feature type="domain" description="GspL cytoplasmic actin-ATPase-like" evidence="12">
    <location>
        <begin position="61"/>
        <end position="142"/>
    </location>
</feature>
<dbReference type="RefSeq" id="WP_173237612.1">
    <property type="nucleotide sequence ID" value="NZ_AP022839.1"/>
</dbReference>
<dbReference type="GO" id="GO:0009276">
    <property type="term" value="C:Gram-negative-bacterium-type cell wall"/>
    <property type="evidence" value="ECO:0007669"/>
    <property type="project" value="InterPro"/>
</dbReference>
<dbReference type="SUPFAM" id="SSF53067">
    <property type="entry name" value="Actin-like ATPase domain"/>
    <property type="match status" value="1"/>
</dbReference>
<dbReference type="Pfam" id="PF12693">
    <property type="entry name" value="GspL_C"/>
    <property type="match status" value="1"/>
</dbReference>
<evidence type="ECO:0000256" key="1">
    <source>
        <dbReference type="ARBA" id="ARBA00004377"/>
    </source>
</evidence>
<evidence type="ECO:0000256" key="11">
    <source>
        <dbReference type="SAM" id="Phobius"/>
    </source>
</evidence>
<dbReference type="Proteomes" id="UP000502894">
    <property type="component" value="Chromosome"/>
</dbReference>
<proteinExistence type="inferred from homology"/>
<comment type="subcellular location">
    <subcellularLocation>
        <location evidence="1">Cell inner membrane</location>
        <topology evidence="1">Single-pass membrane protein</topology>
    </subcellularLocation>
</comment>
<evidence type="ECO:0000256" key="3">
    <source>
        <dbReference type="ARBA" id="ARBA00022448"/>
    </source>
</evidence>
<dbReference type="GO" id="GO:0015627">
    <property type="term" value="C:type II protein secretion system complex"/>
    <property type="evidence" value="ECO:0007669"/>
    <property type="project" value="InterPro"/>
</dbReference>
<dbReference type="AlphaFoldDB" id="A0A6F8T7P5"/>
<evidence type="ECO:0000256" key="8">
    <source>
        <dbReference type="ARBA" id="ARBA00022989"/>
    </source>
</evidence>
<dbReference type="EMBL" id="AP022839">
    <property type="protein sequence ID" value="BCA96223.1"/>
    <property type="molecule type" value="Genomic_DNA"/>
</dbReference>
<evidence type="ECO:0000256" key="5">
    <source>
        <dbReference type="ARBA" id="ARBA00022519"/>
    </source>
</evidence>
<dbReference type="PIRSF" id="PIRSF015761">
    <property type="entry name" value="Protein_L"/>
    <property type="match status" value="1"/>
</dbReference>
<dbReference type="GO" id="GO:0015628">
    <property type="term" value="P:protein secretion by the type II secretion system"/>
    <property type="evidence" value="ECO:0007669"/>
    <property type="project" value="InterPro"/>
</dbReference>
<keyword evidence="3 10" id="KW-0813">Transport</keyword>
<evidence type="ECO:0000259" key="13">
    <source>
        <dbReference type="Pfam" id="PF12693"/>
    </source>
</evidence>
<dbReference type="InterPro" id="IPR025691">
    <property type="entry name" value="GspL_pp_dom"/>
</dbReference>
<evidence type="ECO:0000256" key="9">
    <source>
        <dbReference type="ARBA" id="ARBA00023136"/>
    </source>
</evidence>
<accession>A0A6F8T7P5</accession>
<dbReference type="InterPro" id="IPR043129">
    <property type="entry name" value="ATPase_NBD"/>
</dbReference>
<keyword evidence="9 11" id="KW-0472">Membrane</keyword>
<dbReference type="InterPro" id="IPR024230">
    <property type="entry name" value="GspL_cyto_dom"/>
</dbReference>
<comment type="similarity">
    <text evidence="2 10">Belongs to the GSP L family.</text>
</comment>
<evidence type="ECO:0000256" key="10">
    <source>
        <dbReference type="PIRNR" id="PIRNR015761"/>
    </source>
</evidence>
<dbReference type="KEGG" id="lant:TUM19329_25840"/>
<keyword evidence="7 10" id="KW-0653">Protein transport</keyword>
<sequence>MDYCFLFAKHLDDNGCLCLKISQEGELIAPPAQRSFTEIKTLQKECNTLIIETTTSSSILELELPWLPERKARIAIPYALEDKVAQSVEELHFAFDKLRYQNNRYIISVVSKQRIQYLMNYLDEHDIEFDLITLDWFALSPRELCISESVLLINNDDFKGALSDELARAYIKKHLLNEPLVFKDSAIMVDNSLPKKEGFSYNWIAQKILNAKPMNLCQGEMLHGNASADWIQKGYKVAGLLCGLWFLSLLLVNALSLYSLNKKTDTVDRQIAAIYHDFFPEAKQVISPKFRISQLLDTNGSNTQTRFWFLLNQFAKAMNENQITLEELRYQNKTLSVTLISSDFASLEDIENKLKKLQLKVKQTQASTRDQHVVATLELM</sequence>
<dbReference type="Pfam" id="PF05134">
    <property type="entry name" value="T2SSL"/>
    <property type="match status" value="1"/>
</dbReference>
<comment type="function">
    <text evidence="10">Inner membrane component of the type II secretion system required for the energy-dependent secretion of extracellular factors such as proteases and toxins from the periplasm.</text>
</comment>
<evidence type="ECO:0000313" key="14">
    <source>
        <dbReference type="EMBL" id="BCA96223.1"/>
    </source>
</evidence>
<feature type="transmembrane region" description="Helical" evidence="11">
    <location>
        <begin position="237"/>
        <end position="260"/>
    </location>
</feature>
<dbReference type="Gene3D" id="3.30.420.380">
    <property type="match status" value="1"/>
</dbReference>
<gene>
    <name evidence="14" type="ORF">TUM19329_25840</name>
</gene>
<dbReference type="InterPro" id="IPR007812">
    <property type="entry name" value="T2SS_protein-GspL"/>
</dbReference>
<evidence type="ECO:0000256" key="6">
    <source>
        <dbReference type="ARBA" id="ARBA00022692"/>
    </source>
</evidence>
<evidence type="ECO:0000259" key="12">
    <source>
        <dbReference type="Pfam" id="PF05134"/>
    </source>
</evidence>
<reference evidence="14" key="1">
    <citation type="journal article" date="2020" name="Microbiol. Resour. Announc.">
        <title>Complete Genome Sequence of Novel Psychrotolerant Legionella Strain TUM19329, Isolated from Antarctic Lake Sediment.</title>
        <authorList>
            <person name="Shimada S."/>
            <person name="Nakai R."/>
            <person name="Aoki K."/>
            <person name="Shimoeda N."/>
            <person name="Ohno G."/>
            <person name="Miyazaki Y."/>
            <person name="Kudoh S."/>
            <person name="Imura S."/>
            <person name="Watanabe K."/>
            <person name="Ishii Y."/>
            <person name="Tateda K."/>
        </authorList>
    </citation>
    <scope>NUCLEOTIDE SEQUENCE [LARGE SCALE GENOMIC DNA]</scope>
    <source>
        <strain evidence="14">TUM19329</strain>
    </source>
</reference>
<keyword evidence="5" id="KW-0997">Cell inner membrane</keyword>
<keyword evidence="8 11" id="KW-1133">Transmembrane helix</keyword>
<evidence type="ECO:0000256" key="4">
    <source>
        <dbReference type="ARBA" id="ARBA00022475"/>
    </source>
</evidence>
<dbReference type="GO" id="GO:0005886">
    <property type="term" value="C:plasma membrane"/>
    <property type="evidence" value="ECO:0007669"/>
    <property type="project" value="UniProtKB-SubCell"/>
</dbReference>